<dbReference type="Gene3D" id="3.90.1150.10">
    <property type="entry name" value="Aspartate Aminotransferase, domain 1"/>
    <property type="match status" value="1"/>
</dbReference>
<accession>A0A5A8EAT8</accession>
<keyword evidence="6" id="KW-0198">Cysteine biosynthesis</keyword>
<keyword evidence="5 8" id="KW-0663">Pyridoxal phosphate</keyword>
<dbReference type="PANTHER" id="PTHR11808">
    <property type="entry name" value="TRANS-SULFURATION ENZYME FAMILY MEMBER"/>
    <property type="match status" value="1"/>
</dbReference>
<gene>
    <name evidence="10" type="ORF">FNF27_05522</name>
</gene>
<dbReference type="Proteomes" id="UP000322899">
    <property type="component" value="Unassembled WGS sequence"/>
</dbReference>
<dbReference type="PROSITE" id="PS00868">
    <property type="entry name" value="CYS_MET_METAB_PP"/>
    <property type="match status" value="1"/>
</dbReference>
<protein>
    <recommendedName>
        <fullName evidence="4">cystathionine gamma-lyase</fullName>
        <ecNumber evidence="4">4.4.1.1</ecNumber>
    </recommendedName>
    <alternativeName>
        <fullName evidence="7">Gamma-cystathionase</fullName>
    </alternativeName>
</protein>
<dbReference type="InterPro" id="IPR015424">
    <property type="entry name" value="PyrdxlP-dep_Trfase"/>
</dbReference>
<dbReference type="PIRSF" id="PIRSF001434">
    <property type="entry name" value="CGS"/>
    <property type="match status" value="1"/>
</dbReference>
<proteinExistence type="inferred from homology"/>
<dbReference type="GO" id="GO:0019346">
    <property type="term" value="P:transsulfuration"/>
    <property type="evidence" value="ECO:0007669"/>
    <property type="project" value="InterPro"/>
</dbReference>
<evidence type="ECO:0000256" key="1">
    <source>
        <dbReference type="ARBA" id="ARBA00001933"/>
    </source>
</evidence>
<comment type="caution">
    <text evidence="10">The sequence shown here is derived from an EMBL/GenBank/DDBJ whole genome shotgun (WGS) entry which is preliminary data.</text>
</comment>
<evidence type="ECO:0000256" key="5">
    <source>
        <dbReference type="ARBA" id="ARBA00022898"/>
    </source>
</evidence>
<dbReference type="GO" id="GO:0019343">
    <property type="term" value="P:cysteine biosynthetic process via cystathionine"/>
    <property type="evidence" value="ECO:0007669"/>
    <property type="project" value="TreeGrafter"/>
</dbReference>
<evidence type="ECO:0000256" key="2">
    <source>
        <dbReference type="ARBA" id="ARBA00005038"/>
    </source>
</evidence>
<evidence type="ECO:0000313" key="11">
    <source>
        <dbReference type="Proteomes" id="UP000322899"/>
    </source>
</evidence>
<dbReference type="GO" id="GO:0030170">
    <property type="term" value="F:pyridoxal phosphate binding"/>
    <property type="evidence" value="ECO:0007669"/>
    <property type="project" value="InterPro"/>
</dbReference>
<dbReference type="GO" id="GO:0004123">
    <property type="term" value="F:cystathionine gamma-lyase activity"/>
    <property type="evidence" value="ECO:0007669"/>
    <property type="project" value="TreeGrafter"/>
</dbReference>
<dbReference type="GO" id="GO:0005737">
    <property type="term" value="C:cytoplasm"/>
    <property type="evidence" value="ECO:0007669"/>
    <property type="project" value="TreeGrafter"/>
</dbReference>
<dbReference type="PANTHER" id="PTHR11808:SF15">
    <property type="entry name" value="CYSTATHIONINE GAMMA-LYASE"/>
    <property type="match status" value="1"/>
</dbReference>
<dbReference type="InterPro" id="IPR054542">
    <property type="entry name" value="Cys_met_metab_PP"/>
</dbReference>
<feature type="modified residue" description="N6-(pyridoxal phosphate)lysine" evidence="8">
    <location>
        <position position="211"/>
    </location>
</feature>
<dbReference type="EMBL" id="VLTO01000039">
    <property type="protein sequence ID" value="KAA0173031.1"/>
    <property type="molecule type" value="Genomic_DNA"/>
</dbReference>
<comment type="pathway">
    <text evidence="2">Amino-acid biosynthesis; L-cysteine biosynthesis; L-cysteine from L-homocysteine and L-serine: step 2/2.</text>
</comment>
<dbReference type="SUPFAM" id="SSF53383">
    <property type="entry name" value="PLP-dependent transferases"/>
    <property type="match status" value="1"/>
</dbReference>
<dbReference type="AlphaFoldDB" id="A0A5A8EAT8"/>
<reference evidence="10 11" key="1">
    <citation type="submission" date="2019-07" db="EMBL/GenBank/DDBJ databases">
        <title>Genomes of Cafeteria roenbergensis.</title>
        <authorList>
            <person name="Fischer M.G."/>
            <person name="Hackl T."/>
            <person name="Roman M."/>
        </authorList>
    </citation>
    <scope>NUCLEOTIDE SEQUENCE [LARGE SCALE GENOMIC DNA]</scope>
    <source>
        <strain evidence="10 11">E4-10P</strain>
    </source>
</reference>
<dbReference type="EC" id="4.4.1.1" evidence="4"/>
<dbReference type="InterPro" id="IPR015421">
    <property type="entry name" value="PyrdxlP-dep_Trfase_major"/>
</dbReference>
<comment type="similarity">
    <text evidence="3 9">Belongs to the trans-sulfuration enzymes family.</text>
</comment>
<evidence type="ECO:0000313" key="10">
    <source>
        <dbReference type="EMBL" id="KAA0173031.1"/>
    </source>
</evidence>
<evidence type="ECO:0000256" key="8">
    <source>
        <dbReference type="PIRSR" id="PIRSR001434-2"/>
    </source>
</evidence>
<dbReference type="OrthoDB" id="3512640at2759"/>
<comment type="cofactor">
    <cofactor evidence="1 9">
        <name>pyridoxal 5'-phosphate</name>
        <dbReference type="ChEBI" id="CHEBI:597326"/>
    </cofactor>
</comment>
<dbReference type="Gene3D" id="3.40.640.10">
    <property type="entry name" value="Type I PLP-dependent aspartate aminotransferase-like (Major domain)"/>
    <property type="match status" value="1"/>
</dbReference>
<dbReference type="InterPro" id="IPR015422">
    <property type="entry name" value="PyrdxlP-dep_Trfase_small"/>
</dbReference>
<dbReference type="Pfam" id="PF01053">
    <property type="entry name" value="Cys_Met_Meta_PP"/>
    <property type="match status" value="1"/>
</dbReference>
<sequence length="487" mass="49108">MDTLLAHAGCRVDAESGAVVAPLHLATTFERGPGLDFSKGYIYSRIDNPSRALFELTMARLDRGVAAAAFSSGMAAIHAVLMAFPGGVVVLPDDLYHGVVSLIDGTMAAWGLRTVRYAADGGTRAIEAALDEAVELAGSSPGAGAGPASARVLLWVETPSNPLLRIVDVRAACAAARSRGVASAVDSTWLTPALCRPLDLGADVVVHSATKYIAGHSDVLMGVVVAAAADPSSLEPWLRDAAVCCAGARRSDCPAAAAAAAAAAAGGAGAGAGAVSGAAGGAGVPGGAASARGDALSMPALAKRGDEAAVAWWARVRGVQRCAGGVAGPLECFLALRGLRTLHLRIERQCANAMALAEMLEAHPAVAAVHYPGLASHPQHRLAAEALFSASAAGGEGPSRFGGMLSVRLRGGEEAARAVAARLTVTQTATSLGGTESLVEHRASIEPAGTATPWDLLRVSVGIESAADLIADWRQALDAVGGPQRSE</sequence>
<name>A0A5A8EAT8_CAFRO</name>
<evidence type="ECO:0000256" key="4">
    <source>
        <dbReference type="ARBA" id="ARBA00012085"/>
    </source>
</evidence>
<evidence type="ECO:0000256" key="3">
    <source>
        <dbReference type="ARBA" id="ARBA00009077"/>
    </source>
</evidence>
<evidence type="ECO:0000256" key="6">
    <source>
        <dbReference type="ARBA" id="ARBA00023192"/>
    </source>
</evidence>
<evidence type="ECO:0000256" key="9">
    <source>
        <dbReference type="RuleBase" id="RU362118"/>
    </source>
</evidence>
<dbReference type="InterPro" id="IPR000277">
    <property type="entry name" value="Cys/Met-Metab_PyrdxlP-dep_enz"/>
</dbReference>
<keyword evidence="6" id="KW-0028">Amino-acid biosynthesis</keyword>
<organism evidence="10 11">
    <name type="scientific">Cafeteria roenbergensis</name>
    <name type="common">Marine flagellate</name>
    <dbReference type="NCBI Taxonomy" id="33653"/>
    <lineage>
        <taxon>Eukaryota</taxon>
        <taxon>Sar</taxon>
        <taxon>Stramenopiles</taxon>
        <taxon>Bigyra</taxon>
        <taxon>Opalozoa</taxon>
        <taxon>Bicosoecida</taxon>
        <taxon>Cafeteriaceae</taxon>
        <taxon>Cafeteria</taxon>
    </lineage>
</organism>
<evidence type="ECO:0000256" key="7">
    <source>
        <dbReference type="ARBA" id="ARBA00029853"/>
    </source>
</evidence>